<protein>
    <submittedName>
        <fullName evidence="1">Uncharacterized protein</fullName>
    </submittedName>
</protein>
<name>A0A4Y2K6E1_ARAVE</name>
<reference evidence="1 2" key="1">
    <citation type="journal article" date="2019" name="Sci. Rep.">
        <title>Orb-weaving spider Araneus ventricosus genome elucidates the spidroin gene catalogue.</title>
        <authorList>
            <person name="Kono N."/>
            <person name="Nakamura H."/>
            <person name="Ohtoshi R."/>
            <person name="Moran D.A.P."/>
            <person name="Shinohara A."/>
            <person name="Yoshida Y."/>
            <person name="Fujiwara M."/>
            <person name="Mori M."/>
            <person name="Tomita M."/>
            <person name="Arakawa K."/>
        </authorList>
    </citation>
    <scope>NUCLEOTIDE SEQUENCE [LARGE SCALE GENOMIC DNA]</scope>
</reference>
<dbReference type="AlphaFoldDB" id="A0A4Y2K6E1"/>
<gene>
    <name evidence="1" type="ORF">AVEN_29851_1</name>
</gene>
<keyword evidence="2" id="KW-1185">Reference proteome</keyword>
<accession>A0A4Y2K6E1</accession>
<dbReference type="EMBL" id="BGPR01004207">
    <property type="protein sequence ID" value="GBM97126.1"/>
    <property type="molecule type" value="Genomic_DNA"/>
</dbReference>
<evidence type="ECO:0000313" key="2">
    <source>
        <dbReference type="Proteomes" id="UP000499080"/>
    </source>
</evidence>
<sequence>MQKDDVLKPSPKQSTWLRTTSWNCSSFKFGQNTGEIAFGTTQPRPPEKIIINIPNQYGFRTIRSTGRNNPKLPPIRLSRLAANMLDDLLEGMREHLTTCNTPPIKKQLHPQETLKDILTQ</sequence>
<comment type="caution">
    <text evidence="1">The sequence shown here is derived from an EMBL/GenBank/DDBJ whole genome shotgun (WGS) entry which is preliminary data.</text>
</comment>
<proteinExistence type="predicted"/>
<dbReference type="Proteomes" id="UP000499080">
    <property type="component" value="Unassembled WGS sequence"/>
</dbReference>
<evidence type="ECO:0000313" key="1">
    <source>
        <dbReference type="EMBL" id="GBM97126.1"/>
    </source>
</evidence>
<organism evidence="1 2">
    <name type="scientific">Araneus ventricosus</name>
    <name type="common">Orbweaver spider</name>
    <name type="synonym">Epeira ventricosa</name>
    <dbReference type="NCBI Taxonomy" id="182803"/>
    <lineage>
        <taxon>Eukaryota</taxon>
        <taxon>Metazoa</taxon>
        <taxon>Ecdysozoa</taxon>
        <taxon>Arthropoda</taxon>
        <taxon>Chelicerata</taxon>
        <taxon>Arachnida</taxon>
        <taxon>Araneae</taxon>
        <taxon>Araneomorphae</taxon>
        <taxon>Entelegynae</taxon>
        <taxon>Araneoidea</taxon>
        <taxon>Araneidae</taxon>
        <taxon>Araneus</taxon>
    </lineage>
</organism>